<feature type="region of interest" description="Disordered" evidence="1">
    <location>
        <begin position="1"/>
        <end position="71"/>
    </location>
</feature>
<sequence length="134" mass="14209">MLQGKSNAVSATTPLQNKREKPASQDPAPATTPFRVTKPRRAGQADHRRAASQSAWADRQQGAGMTPGSSIRRTLVTQLGVLSIPCRGRAPQDRRPLLPATPTLRVTTMPAPPVAAVRNPQAHVQPAAPDARSG</sequence>
<dbReference type="EMBL" id="JALJOQ010000241">
    <property type="protein sequence ID" value="KAK9787733.1"/>
    <property type="molecule type" value="Genomic_DNA"/>
</dbReference>
<gene>
    <name evidence="2" type="ORF">WJX73_000539</name>
</gene>
<comment type="caution">
    <text evidence="2">The sequence shown here is derived from an EMBL/GenBank/DDBJ whole genome shotgun (WGS) entry which is preliminary data.</text>
</comment>
<protein>
    <submittedName>
        <fullName evidence="2">Uncharacterized protein</fullName>
    </submittedName>
</protein>
<keyword evidence="3" id="KW-1185">Reference proteome</keyword>
<feature type="compositionally biased region" description="Polar residues" evidence="1">
    <location>
        <begin position="1"/>
        <end position="16"/>
    </location>
</feature>
<dbReference type="AlphaFoldDB" id="A0AAW1NNF2"/>
<evidence type="ECO:0000313" key="3">
    <source>
        <dbReference type="Proteomes" id="UP001465755"/>
    </source>
</evidence>
<reference evidence="2 3" key="1">
    <citation type="journal article" date="2024" name="Nat. Commun.">
        <title>Phylogenomics reveals the evolutionary origins of lichenization in chlorophyte algae.</title>
        <authorList>
            <person name="Puginier C."/>
            <person name="Libourel C."/>
            <person name="Otte J."/>
            <person name="Skaloud P."/>
            <person name="Haon M."/>
            <person name="Grisel S."/>
            <person name="Petersen M."/>
            <person name="Berrin J.G."/>
            <person name="Delaux P.M."/>
            <person name="Dal Grande F."/>
            <person name="Keller J."/>
        </authorList>
    </citation>
    <scope>NUCLEOTIDE SEQUENCE [LARGE SCALE GENOMIC DNA]</scope>
    <source>
        <strain evidence="2 3">SAG 2036</strain>
    </source>
</reference>
<organism evidence="2 3">
    <name type="scientific">Symbiochloris irregularis</name>
    <dbReference type="NCBI Taxonomy" id="706552"/>
    <lineage>
        <taxon>Eukaryota</taxon>
        <taxon>Viridiplantae</taxon>
        <taxon>Chlorophyta</taxon>
        <taxon>core chlorophytes</taxon>
        <taxon>Trebouxiophyceae</taxon>
        <taxon>Trebouxiales</taxon>
        <taxon>Trebouxiaceae</taxon>
        <taxon>Symbiochloris</taxon>
    </lineage>
</organism>
<accession>A0AAW1NNF2</accession>
<proteinExistence type="predicted"/>
<name>A0AAW1NNF2_9CHLO</name>
<dbReference type="Proteomes" id="UP001465755">
    <property type="component" value="Unassembled WGS sequence"/>
</dbReference>
<evidence type="ECO:0000313" key="2">
    <source>
        <dbReference type="EMBL" id="KAK9787733.1"/>
    </source>
</evidence>
<evidence type="ECO:0000256" key="1">
    <source>
        <dbReference type="SAM" id="MobiDB-lite"/>
    </source>
</evidence>
<feature type="region of interest" description="Disordered" evidence="1">
    <location>
        <begin position="87"/>
        <end position="106"/>
    </location>
</feature>